<evidence type="ECO:0000259" key="2">
    <source>
        <dbReference type="Pfam" id="PF13372"/>
    </source>
</evidence>
<dbReference type="RefSeq" id="WP_097057303.1">
    <property type="nucleotide sequence ID" value="NZ_OCMF01000005.1"/>
</dbReference>
<name>A0A285X884_9FLAO</name>
<evidence type="ECO:0000313" key="3">
    <source>
        <dbReference type="EMBL" id="SOC81531.1"/>
    </source>
</evidence>
<dbReference type="OrthoDB" id="1070463at2"/>
<evidence type="ECO:0000256" key="1">
    <source>
        <dbReference type="SAM" id="SignalP"/>
    </source>
</evidence>
<dbReference type="Pfam" id="PF13372">
    <property type="entry name" value="Alginate_exp"/>
    <property type="match status" value="1"/>
</dbReference>
<dbReference type="InterPro" id="IPR053728">
    <property type="entry name" value="Alginate_Permeability_Chnl"/>
</dbReference>
<dbReference type="AlphaFoldDB" id="A0A285X884"/>
<evidence type="ECO:0000313" key="4">
    <source>
        <dbReference type="Proteomes" id="UP000219193"/>
    </source>
</evidence>
<dbReference type="InterPro" id="IPR025388">
    <property type="entry name" value="Alginate_export_dom"/>
</dbReference>
<feature type="signal peptide" evidence="1">
    <location>
        <begin position="1"/>
        <end position="19"/>
    </location>
</feature>
<reference evidence="4" key="1">
    <citation type="submission" date="2017-09" db="EMBL/GenBank/DDBJ databases">
        <authorList>
            <person name="Varghese N."/>
            <person name="Submissions S."/>
        </authorList>
    </citation>
    <scope>NUCLEOTIDE SEQUENCE [LARGE SCALE GENOMIC DNA]</scope>
    <source>
        <strain evidence="4">CGMCC 1.12641</strain>
    </source>
</reference>
<dbReference type="EMBL" id="OCMF01000005">
    <property type="protein sequence ID" value="SOC81531.1"/>
    <property type="molecule type" value="Genomic_DNA"/>
</dbReference>
<feature type="chain" id="PRO_5011973157" evidence="1">
    <location>
        <begin position="20"/>
        <end position="421"/>
    </location>
</feature>
<accession>A0A285X884</accession>
<keyword evidence="1" id="KW-0732">Signal</keyword>
<keyword evidence="4" id="KW-1185">Reference proteome</keyword>
<dbReference type="Gene3D" id="2.40.160.100">
    <property type="match status" value="1"/>
</dbReference>
<gene>
    <name evidence="3" type="ORF">SAMN06296241_3108</name>
</gene>
<sequence length="421" mass="47289">MKRSILQFAAFLITFSVFSQNFEAGLQLRPRYEFRNGFKTLLPEAADPASLVSQRSRLILGYNDEALQVKFSFQSVGIWGDSPTMRQEDNNSLSIFEAYGQYQTSPNFLFRVGRQVLSYDNQRILGEVNWAQQGQSHDAALISWKPAANHRLDVAAAYNAEAETLIEAPYLVNSYQNLQMAWYHMDVNNVGFSFLLMNTGYEFDTVSQDREVDYIQTFGAFHNFVSGDFSGNVGAYGQAGSRNNRDVSAWYTGLNLNYKLSLSWIAGVGAEYLSGTDMNDTSGEIKSFTPLFGTNHGFNGHMDYFYVGNHQNSVGLLDIYGKFSYTTSKFDFSIMPHVFSSSANIVDAAGNERDNYLGTEIDFAAGYKFRKDLQVNFGYSQMFGSGSLEILKGGDKDATQNWAWVMLSFSPKLFQISPDKI</sequence>
<organism evidence="3 4">
    <name type="scientific">Salinimicrobium sediminis</name>
    <dbReference type="NCBI Taxonomy" id="1343891"/>
    <lineage>
        <taxon>Bacteria</taxon>
        <taxon>Pseudomonadati</taxon>
        <taxon>Bacteroidota</taxon>
        <taxon>Flavobacteriia</taxon>
        <taxon>Flavobacteriales</taxon>
        <taxon>Flavobacteriaceae</taxon>
        <taxon>Salinimicrobium</taxon>
    </lineage>
</organism>
<dbReference type="Proteomes" id="UP000219193">
    <property type="component" value="Unassembled WGS sequence"/>
</dbReference>
<feature type="domain" description="Alginate export" evidence="2">
    <location>
        <begin position="24"/>
        <end position="382"/>
    </location>
</feature>
<protein>
    <submittedName>
        <fullName evidence="3">Alginate export</fullName>
    </submittedName>
</protein>
<proteinExistence type="predicted"/>